<comment type="caution">
    <text evidence="3">The sequence shown here is derived from an EMBL/GenBank/DDBJ whole genome shotgun (WGS) entry which is preliminary data.</text>
</comment>
<evidence type="ECO:0000259" key="2">
    <source>
        <dbReference type="Pfam" id="PF05229"/>
    </source>
</evidence>
<protein>
    <submittedName>
        <fullName evidence="3">Spore coat U domain-containing protein</fullName>
    </submittedName>
</protein>
<dbReference type="InterPro" id="IPR007893">
    <property type="entry name" value="Spore_coat_U/FanG"/>
</dbReference>
<evidence type="ECO:0000313" key="4">
    <source>
        <dbReference type="Proteomes" id="UP001596379"/>
    </source>
</evidence>
<dbReference type="PANTHER" id="PTHR37089">
    <property type="entry name" value="PROTEIN U-RELATED"/>
    <property type="match status" value="1"/>
</dbReference>
<accession>A0ABW2J360</accession>
<feature type="signal peptide" evidence="1">
    <location>
        <begin position="1"/>
        <end position="21"/>
    </location>
</feature>
<sequence length="165" mass="16381">MSTLLKSAVLCSVLASSVAFAGTAATTFQVTATVLSSCNVTGTLLNFGSSIDPISASVPLDSSSSLTVQCTNTTPYTVALNAGTNAGGASAFGSRAIKNGSHTLGYQLYTDAARTTVWGDGTSSNTVGGTGSGGNQSLSIYGRLPSLAGAVPGSYTDTVTVTITY</sequence>
<name>A0ABW2J360_9BURK</name>
<feature type="domain" description="Spore coat protein U/FanG" evidence="2">
    <location>
        <begin position="26"/>
        <end position="162"/>
    </location>
</feature>
<evidence type="ECO:0000313" key="3">
    <source>
        <dbReference type="EMBL" id="MFC7297476.1"/>
    </source>
</evidence>
<dbReference type="RefSeq" id="WP_382232618.1">
    <property type="nucleotide sequence ID" value="NZ_JBHTCC010000001.1"/>
</dbReference>
<gene>
    <name evidence="3" type="ORF">ACFQO0_03390</name>
</gene>
<dbReference type="SMART" id="SM00972">
    <property type="entry name" value="SCPU"/>
    <property type="match status" value="1"/>
</dbReference>
<proteinExistence type="predicted"/>
<dbReference type="EMBL" id="JBHTCC010000001">
    <property type="protein sequence ID" value="MFC7297476.1"/>
    <property type="molecule type" value="Genomic_DNA"/>
</dbReference>
<dbReference type="PANTHER" id="PTHR37089:SF4">
    <property type="entry name" value="EXPORTED PROTEIN"/>
    <property type="match status" value="1"/>
</dbReference>
<keyword evidence="1" id="KW-0732">Signal</keyword>
<organism evidence="3 4">
    <name type="scientific">Herminiimonas aquatilis</name>
    <dbReference type="NCBI Taxonomy" id="345342"/>
    <lineage>
        <taxon>Bacteria</taxon>
        <taxon>Pseudomonadati</taxon>
        <taxon>Pseudomonadota</taxon>
        <taxon>Betaproteobacteria</taxon>
        <taxon>Burkholderiales</taxon>
        <taxon>Oxalobacteraceae</taxon>
        <taxon>Herminiimonas</taxon>
    </lineage>
</organism>
<feature type="chain" id="PRO_5046596769" evidence="1">
    <location>
        <begin position="22"/>
        <end position="165"/>
    </location>
</feature>
<dbReference type="InterPro" id="IPR053167">
    <property type="entry name" value="Spore_coat_component"/>
</dbReference>
<keyword evidence="4" id="KW-1185">Reference proteome</keyword>
<evidence type="ECO:0000256" key="1">
    <source>
        <dbReference type="SAM" id="SignalP"/>
    </source>
</evidence>
<dbReference type="Proteomes" id="UP001596379">
    <property type="component" value="Unassembled WGS sequence"/>
</dbReference>
<dbReference type="Pfam" id="PF05229">
    <property type="entry name" value="SCPU"/>
    <property type="match status" value="1"/>
</dbReference>
<reference evidence="4" key="1">
    <citation type="journal article" date="2019" name="Int. J. Syst. Evol. Microbiol.">
        <title>The Global Catalogue of Microorganisms (GCM) 10K type strain sequencing project: providing services to taxonomists for standard genome sequencing and annotation.</title>
        <authorList>
            <consortium name="The Broad Institute Genomics Platform"/>
            <consortium name="The Broad Institute Genome Sequencing Center for Infectious Disease"/>
            <person name="Wu L."/>
            <person name="Ma J."/>
        </authorList>
    </citation>
    <scope>NUCLEOTIDE SEQUENCE [LARGE SCALE GENOMIC DNA]</scope>
    <source>
        <strain evidence="4">CCUG 36956</strain>
    </source>
</reference>